<dbReference type="Proteomes" id="UP001155144">
    <property type="component" value="Unassembled WGS sequence"/>
</dbReference>
<sequence>MPDQDLQAGDVGTVVHIYGNGAAFEVEFFYLDGRTVAVETVKASAVRAVASTDVIHARTRE</sequence>
<evidence type="ECO:0000313" key="2">
    <source>
        <dbReference type="Proteomes" id="UP001155144"/>
    </source>
</evidence>
<dbReference type="Pfam" id="PF16277">
    <property type="entry name" value="DUF4926"/>
    <property type="match status" value="1"/>
</dbReference>
<protein>
    <recommendedName>
        <fullName evidence="3">DUF4926 domain-containing protein</fullName>
    </recommendedName>
</protein>
<dbReference type="EMBL" id="JANUBL010000018">
    <property type="protein sequence ID" value="MCS4123106.1"/>
    <property type="molecule type" value="Genomic_DNA"/>
</dbReference>
<name>A0A9X2V8X9_9BACT</name>
<reference evidence="1" key="1">
    <citation type="submission" date="2022-08" db="EMBL/GenBank/DDBJ databases">
        <title>Genomic Encyclopedia of Type Strains, Phase V (KMG-V): Genome sequencing to study the core and pangenomes of soil and plant-associated prokaryotes.</title>
        <authorList>
            <person name="Whitman W."/>
        </authorList>
    </citation>
    <scope>NUCLEOTIDE SEQUENCE</scope>
    <source>
        <strain evidence="1">SP3026</strain>
    </source>
</reference>
<organism evidence="1 2">
    <name type="scientific">Salinibacter ruber</name>
    <dbReference type="NCBI Taxonomy" id="146919"/>
    <lineage>
        <taxon>Bacteria</taxon>
        <taxon>Pseudomonadati</taxon>
        <taxon>Rhodothermota</taxon>
        <taxon>Rhodothermia</taxon>
        <taxon>Rhodothermales</taxon>
        <taxon>Salinibacteraceae</taxon>
        <taxon>Salinibacter</taxon>
    </lineage>
</organism>
<evidence type="ECO:0000313" key="1">
    <source>
        <dbReference type="EMBL" id="MCS4123106.1"/>
    </source>
</evidence>
<evidence type="ECO:0008006" key="3">
    <source>
        <dbReference type="Google" id="ProtNLM"/>
    </source>
</evidence>
<gene>
    <name evidence="1" type="ORF">GGP45_003477</name>
</gene>
<comment type="caution">
    <text evidence="1">The sequence shown here is derived from an EMBL/GenBank/DDBJ whole genome shotgun (WGS) entry which is preliminary data.</text>
</comment>
<accession>A0A9X2V8X9</accession>
<dbReference type="InterPro" id="IPR032568">
    <property type="entry name" value="DUF4926"/>
</dbReference>
<dbReference type="AlphaFoldDB" id="A0A9X2V8X9"/>
<proteinExistence type="predicted"/>